<dbReference type="AlphaFoldDB" id="M1CIH6"/>
<organism evidence="1 2">
    <name type="scientific">Solanum tuberosum</name>
    <name type="common">Potato</name>
    <dbReference type="NCBI Taxonomy" id="4113"/>
    <lineage>
        <taxon>Eukaryota</taxon>
        <taxon>Viridiplantae</taxon>
        <taxon>Streptophyta</taxon>
        <taxon>Embryophyta</taxon>
        <taxon>Tracheophyta</taxon>
        <taxon>Spermatophyta</taxon>
        <taxon>Magnoliopsida</taxon>
        <taxon>eudicotyledons</taxon>
        <taxon>Gunneridae</taxon>
        <taxon>Pentapetalae</taxon>
        <taxon>asterids</taxon>
        <taxon>lamiids</taxon>
        <taxon>Solanales</taxon>
        <taxon>Solanaceae</taxon>
        <taxon>Solanoideae</taxon>
        <taxon>Solaneae</taxon>
        <taxon>Solanum</taxon>
    </lineage>
</organism>
<dbReference type="Proteomes" id="UP000011115">
    <property type="component" value="Unassembled WGS sequence"/>
</dbReference>
<dbReference type="Gramene" id="PGSC0003DMT400068127">
    <property type="protein sequence ID" value="PGSC0003DMT400068127"/>
    <property type="gene ID" value="PGSC0003DMG400026498"/>
</dbReference>
<keyword evidence="2" id="KW-1185">Reference proteome</keyword>
<dbReference type="HOGENOM" id="CLU_2744980_0_0_1"/>
<dbReference type="PaxDb" id="4113-PGSC0003DMT400068127"/>
<accession>M1CIH6</accession>
<reference evidence="1" key="2">
    <citation type="submission" date="2015-06" db="UniProtKB">
        <authorList>
            <consortium name="EnsemblPlants"/>
        </authorList>
    </citation>
    <scope>IDENTIFICATION</scope>
    <source>
        <strain evidence="1">DM1-3 516 R44</strain>
    </source>
</reference>
<name>M1CIH6_SOLTU</name>
<dbReference type="InParanoid" id="M1CIH6"/>
<protein>
    <submittedName>
        <fullName evidence="1">Uncharacterized protein</fullName>
    </submittedName>
</protein>
<dbReference type="EnsemblPlants" id="PGSC0003DMT400068127">
    <property type="protein sequence ID" value="PGSC0003DMT400068127"/>
    <property type="gene ID" value="PGSC0003DMG400026498"/>
</dbReference>
<proteinExistence type="predicted"/>
<sequence>MIRVPIREHTTSYVTNKMYSTTCFENDNFNCSGGAHYSRTLQCYDQRKGGTIKSLCEKASEFSNSINNCFI</sequence>
<evidence type="ECO:0000313" key="2">
    <source>
        <dbReference type="Proteomes" id="UP000011115"/>
    </source>
</evidence>
<evidence type="ECO:0000313" key="1">
    <source>
        <dbReference type="EnsemblPlants" id="PGSC0003DMT400068127"/>
    </source>
</evidence>
<reference evidence="2" key="1">
    <citation type="journal article" date="2011" name="Nature">
        <title>Genome sequence and analysis of the tuber crop potato.</title>
        <authorList>
            <consortium name="The Potato Genome Sequencing Consortium"/>
        </authorList>
    </citation>
    <scope>NUCLEOTIDE SEQUENCE [LARGE SCALE GENOMIC DNA]</scope>
    <source>
        <strain evidence="2">cv. DM1-3 516 R44</strain>
    </source>
</reference>